<dbReference type="PANTHER" id="PTHR43630">
    <property type="entry name" value="POLY-BETA-1,6-N-ACETYL-D-GLUCOSAMINE SYNTHASE"/>
    <property type="match status" value="1"/>
</dbReference>
<dbReference type="SUPFAM" id="SSF53448">
    <property type="entry name" value="Nucleotide-diphospho-sugar transferases"/>
    <property type="match status" value="1"/>
</dbReference>
<dbReference type="AlphaFoldDB" id="A0AAN4VWY8"/>
<gene>
    <name evidence="6" type="ORF">PEDI_08520</name>
</gene>
<evidence type="ECO:0000256" key="3">
    <source>
        <dbReference type="ARBA" id="ARBA00022679"/>
    </source>
</evidence>
<dbReference type="RefSeq" id="WP_338236098.1">
    <property type="nucleotide sequence ID" value="NZ_BQKE01000001.1"/>
</dbReference>
<protein>
    <submittedName>
        <fullName evidence="6">Glycosyl transferase</fullName>
    </submittedName>
</protein>
<reference evidence="6 7" key="1">
    <citation type="submission" date="2021-12" db="EMBL/GenBank/DDBJ databases">
        <title>Genome sequencing of bacteria with rrn-lacking chromosome and rrn-plasmid.</title>
        <authorList>
            <person name="Anda M."/>
            <person name="Iwasaki W."/>
        </authorList>
    </citation>
    <scope>NUCLEOTIDE SEQUENCE [LARGE SCALE GENOMIC DNA]</scope>
    <source>
        <strain evidence="6 7">NBRC 15940</strain>
    </source>
</reference>
<dbReference type="Pfam" id="PF00535">
    <property type="entry name" value="Glycos_transf_2"/>
    <property type="match status" value="1"/>
</dbReference>
<dbReference type="PANTHER" id="PTHR43630:SF1">
    <property type="entry name" value="POLY-BETA-1,6-N-ACETYL-D-GLUCOSAMINE SYNTHASE"/>
    <property type="match status" value="1"/>
</dbReference>
<dbReference type="InterPro" id="IPR029044">
    <property type="entry name" value="Nucleotide-diphossugar_trans"/>
</dbReference>
<evidence type="ECO:0000313" key="7">
    <source>
        <dbReference type="Proteomes" id="UP001310022"/>
    </source>
</evidence>
<keyword evidence="4" id="KW-1133">Transmembrane helix</keyword>
<dbReference type="Proteomes" id="UP001310022">
    <property type="component" value="Unassembled WGS sequence"/>
</dbReference>
<keyword evidence="4" id="KW-0812">Transmembrane</keyword>
<comment type="similarity">
    <text evidence="1">Belongs to the glycosyltransferase 2 family.</text>
</comment>
<dbReference type="InterPro" id="IPR001173">
    <property type="entry name" value="Glyco_trans_2-like"/>
</dbReference>
<feature type="transmembrane region" description="Helical" evidence="4">
    <location>
        <begin position="321"/>
        <end position="342"/>
    </location>
</feature>
<accession>A0AAN4VWY8</accession>
<feature type="domain" description="Glycosyltransferase 2-like" evidence="5">
    <location>
        <begin position="30"/>
        <end position="194"/>
    </location>
</feature>
<dbReference type="EMBL" id="BQKE01000001">
    <property type="protein sequence ID" value="GJM60300.1"/>
    <property type="molecule type" value="Genomic_DNA"/>
</dbReference>
<organism evidence="6 7">
    <name type="scientific">Persicobacter diffluens</name>
    <dbReference type="NCBI Taxonomy" id="981"/>
    <lineage>
        <taxon>Bacteria</taxon>
        <taxon>Pseudomonadati</taxon>
        <taxon>Bacteroidota</taxon>
        <taxon>Cytophagia</taxon>
        <taxon>Cytophagales</taxon>
        <taxon>Persicobacteraceae</taxon>
        <taxon>Persicobacter</taxon>
    </lineage>
</organism>
<evidence type="ECO:0000256" key="4">
    <source>
        <dbReference type="SAM" id="Phobius"/>
    </source>
</evidence>
<keyword evidence="2" id="KW-0328">Glycosyltransferase</keyword>
<proteinExistence type="inferred from homology"/>
<dbReference type="GO" id="GO:0016757">
    <property type="term" value="F:glycosyltransferase activity"/>
    <property type="evidence" value="ECO:0007669"/>
    <property type="project" value="UniProtKB-KW"/>
</dbReference>
<keyword evidence="3 6" id="KW-0808">Transferase</keyword>
<keyword evidence="4" id="KW-0472">Membrane</keyword>
<evidence type="ECO:0000256" key="2">
    <source>
        <dbReference type="ARBA" id="ARBA00022676"/>
    </source>
</evidence>
<comment type="caution">
    <text evidence="6">The sequence shown here is derived from an EMBL/GenBank/DDBJ whole genome shotgun (WGS) entry which is preliminary data.</text>
</comment>
<name>A0AAN4VWY8_9BACT</name>
<feature type="transmembrane region" description="Helical" evidence="4">
    <location>
        <begin position="290"/>
        <end position="309"/>
    </location>
</feature>
<evidence type="ECO:0000256" key="1">
    <source>
        <dbReference type="ARBA" id="ARBA00006739"/>
    </source>
</evidence>
<dbReference type="Gene3D" id="3.90.550.10">
    <property type="entry name" value="Spore Coat Polysaccharide Biosynthesis Protein SpsA, Chain A"/>
    <property type="match status" value="1"/>
</dbReference>
<keyword evidence="7" id="KW-1185">Reference proteome</keyword>
<evidence type="ECO:0000313" key="6">
    <source>
        <dbReference type="EMBL" id="GJM60300.1"/>
    </source>
</evidence>
<evidence type="ECO:0000259" key="5">
    <source>
        <dbReference type="Pfam" id="PF00535"/>
    </source>
</evidence>
<sequence>MVLYSIVVMMNGYGWLRNVKYRQPYCVKVSVIVAARNEQNGIGDLLKDLSRQRYPDLEVIVVDDHSEDATAIVVKRWAERDHRIKYFTLEEGTGKKSAVSYGIERAGGEIMLFTDADCSVGPFWIDRMVRPFQNDQVHMVLGPVMLTAHQGFFSRLQKMEFSSLMGFTGGMSGWGNPIFCNGANLAYRKPTFEALGGFKGIDGIPTGDDELFMRKVLKDFPDGVIFQTSQKSVVVTAPPLSWKQFEAQRVRWASKWNYQKTVVESLPAVLIFVIHAATLLMLVAGFWDHLYWYVGLCGLGLRLLSEYILLRGVYFFTRQSWDFVAFAAMFLLYPFYAVYFAFKTLLGDYQWKGRQNKEEETAPVHSGKRVD</sequence>
<feature type="transmembrane region" description="Helical" evidence="4">
    <location>
        <begin position="261"/>
        <end position="284"/>
    </location>
</feature>